<dbReference type="InterPro" id="IPR023228">
    <property type="entry name" value="SAM_OH_AdoTrfase_N_sf"/>
</dbReference>
<dbReference type="AlphaFoldDB" id="A0A662D0V3"/>
<organism evidence="5 6">
    <name type="scientific">Aerophobetes bacterium</name>
    <dbReference type="NCBI Taxonomy" id="2030807"/>
    <lineage>
        <taxon>Bacteria</taxon>
        <taxon>Candidatus Aerophobota</taxon>
    </lineage>
</organism>
<dbReference type="PANTHER" id="PTHR35092">
    <property type="entry name" value="CHLORINASE MJ1651"/>
    <property type="match status" value="1"/>
</dbReference>
<protein>
    <recommendedName>
        <fullName evidence="7">SAM-dependent chlorinase/fluorinase</fullName>
    </recommendedName>
</protein>
<proteinExistence type="inferred from homology"/>
<feature type="domain" description="S-adenosyl-l-methionine hydroxide adenosyltransferase C-terminal" evidence="4">
    <location>
        <begin position="172"/>
        <end position="255"/>
    </location>
</feature>
<gene>
    <name evidence="5" type="ORF">DRZ78_03010</name>
</gene>
<dbReference type="SUPFAM" id="SSF101852">
    <property type="entry name" value="Bacterial fluorinating enzyme, C-terminal domain"/>
    <property type="match status" value="1"/>
</dbReference>
<evidence type="ECO:0000259" key="3">
    <source>
        <dbReference type="Pfam" id="PF01887"/>
    </source>
</evidence>
<dbReference type="InterPro" id="IPR023227">
    <property type="entry name" value="SAM_OH_AdoTrfase_C_sf"/>
</dbReference>
<evidence type="ECO:0000259" key="4">
    <source>
        <dbReference type="Pfam" id="PF20257"/>
    </source>
</evidence>
<keyword evidence="1" id="KW-0949">S-adenosyl-L-methionine</keyword>
<dbReference type="PIRSF" id="PIRSF006779">
    <property type="entry name" value="UCP006779"/>
    <property type="match status" value="1"/>
</dbReference>
<dbReference type="Pfam" id="PF20257">
    <property type="entry name" value="SAM_HAT_C"/>
    <property type="match status" value="1"/>
</dbReference>
<dbReference type="InterPro" id="IPR046470">
    <property type="entry name" value="SAM_HAT_C"/>
</dbReference>
<dbReference type="InterPro" id="IPR046469">
    <property type="entry name" value="SAM_HAT_N"/>
</dbReference>
<evidence type="ECO:0000313" key="5">
    <source>
        <dbReference type="EMBL" id="RLE07420.1"/>
    </source>
</evidence>
<comment type="caution">
    <text evidence="5">The sequence shown here is derived from an EMBL/GenBank/DDBJ whole genome shotgun (WGS) entry which is preliminary data.</text>
</comment>
<comment type="similarity">
    <text evidence="2">Belongs to the SAM hydrolase / SAM-dependent halogenase family.</text>
</comment>
<reference evidence="5 6" key="1">
    <citation type="submission" date="2018-06" db="EMBL/GenBank/DDBJ databases">
        <title>Extensive metabolic versatility and redundancy in microbially diverse, dynamic hydrothermal sediments.</title>
        <authorList>
            <person name="Dombrowski N."/>
            <person name="Teske A."/>
            <person name="Baker B.J."/>
        </authorList>
    </citation>
    <scope>NUCLEOTIDE SEQUENCE [LARGE SCALE GENOMIC DNA]</scope>
    <source>
        <strain evidence="5">B7_G13</strain>
    </source>
</reference>
<dbReference type="Gene3D" id="3.40.50.10790">
    <property type="entry name" value="S-adenosyl-l-methionine hydroxide adenosyltransferase, N-terminal"/>
    <property type="match status" value="1"/>
</dbReference>
<evidence type="ECO:0000256" key="1">
    <source>
        <dbReference type="ARBA" id="ARBA00022691"/>
    </source>
</evidence>
<feature type="domain" description="S-adenosyl-l-methionine hydroxide adenosyltransferase N-terminal" evidence="3">
    <location>
        <begin position="4"/>
        <end position="149"/>
    </location>
</feature>
<evidence type="ECO:0000313" key="6">
    <source>
        <dbReference type="Proteomes" id="UP000277457"/>
    </source>
</evidence>
<accession>A0A662D0V3</accession>
<name>A0A662D0V3_UNCAE</name>
<dbReference type="EMBL" id="QMPY01000096">
    <property type="protein sequence ID" value="RLE07420.1"/>
    <property type="molecule type" value="Genomic_DNA"/>
</dbReference>
<dbReference type="Gene3D" id="2.40.30.90">
    <property type="entry name" value="Bacterial fluorinating enzyme like"/>
    <property type="match status" value="1"/>
</dbReference>
<sequence>MPIIALLTDFGLQDNFVGIMKGIIYSISPGVKIVDITHNVSPQDVEEGAFYLLTSYRYFPEGTIFVVVVDPGVGSARRIILAKSQKYYFIAPDNGILSWVLREEKLKKIVQVTQDKYFLKPISSTFHGRDIFAPVAGHLSKGIPINEFGNEIKDPVSIPFPEPIVRKEEIEGKVLLIDKFGNAITNLSLRKFFSLEDGNFKLRMKTIEITRVLRHYSQGKGEDPFLIAGSSGFWEVSLRRKSFAKKYNIKRGDKFTLKFSAEAFSQPQVIR</sequence>
<dbReference type="Proteomes" id="UP000277457">
    <property type="component" value="Unassembled WGS sequence"/>
</dbReference>
<dbReference type="SUPFAM" id="SSF102522">
    <property type="entry name" value="Bacterial fluorinating enzyme, N-terminal domain"/>
    <property type="match status" value="1"/>
</dbReference>
<evidence type="ECO:0000256" key="2">
    <source>
        <dbReference type="ARBA" id="ARBA00024035"/>
    </source>
</evidence>
<dbReference type="InterPro" id="IPR002747">
    <property type="entry name" value="SAM_OH_AdoTrfase"/>
</dbReference>
<dbReference type="PANTHER" id="PTHR35092:SF1">
    <property type="entry name" value="CHLORINASE MJ1651"/>
    <property type="match status" value="1"/>
</dbReference>
<dbReference type="Pfam" id="PF01887">
    <property type="entry name" value="SAM_HAT_N"/>
    <property type="match status" value="1"/>
</dbReference>
<evidence type="ECO:0008006" key="7">
    <source>
        <dbReference type="Google" id="ProtNLM"/>
    </source>
</evidence>